<sequence length="412" mass="43241">MMKLRHLAALPLLGALALTAAHAAAPEHWVPGWAAPPIGYEPAIRDGLGRPFHAETVRQDLRVGITGTTLRVRFSNELADVPLRIGAASIVRLDAAGKPVAGSLRALTFGRVAGVRVPAFAPMLSDPIDYPVTAGERLAISVYFPEETAPPAHAQMVDIVAGDATGSLDLVSPRRARASGVVSGLAIGGSAATRVLVTFGDSITEGAGATPGKAMSWPAQLGRMLVANPDGRCWAVANQGISGNRLLSSGRGPNALSRFDRDVLSVPGATHVVVLEGINDIGKVKDPAKDWQPPADQLIAAYEQLLTRARARGLKVIFGTLLPYEGAAYADAAGEQRRQAVNAWLRANAARFDGLIDFDKAMQEPGKPAVMRLSDQIGDHLHPNDAGYTRMAEAALPVVLAQGCGQANASNR</sequence>
<feature type="signal peptide" evidence="1">
    <location>
        <begin position="1"/>
        <end position="23"/>
    </location>
</feature>
<evidence type="ECO:0000259" key="2">
    <source>
        <dbReference type="Pfam" id="PF13472"/>
    </source>
</evidence>
<keyword evidence="1" id="KW-0732">Signal</keyword>
<dbReference type="Gene3D" id="3.40.50.1110">
    <property type="entry name" value="SGNH hydrolase"/>
    <property type="match status" value="1"/>
</dbReference>
<gene>
    <name evidence="3" type="ORF">DFR49_1996</name>
</gene>
<accession>A0A397P9A7</accession>
<dbReference type="InterPro" id="IPR036514">
    <property type="entry name" value="SGNH_hydro_sf"/>
</dbReference>
<dbReference type="EMBL" id="QXDC01000003">
    <property type="protein sequence ID" value="RIA43767.1"/>
    <property type="molecule type" value="Genomic_DNA"/>
</dbReference>
<evidence type="ECO:0000313" key="4">
    <source>
        <dbReference type="Proteomes" id="UP000266568"/>
    </source>
</evidence>
<proteinExistence type="predicted"/>
<dbReference type="Pfam" id="PF13472">
    <property type="entry name" value="Lipase_GDSL_2"/>
    <property type="match status" value="1"/>
</dbReference>
<dbReference type="InterPro" id="IPR053140">
    <property type="entry name" value="GDSL_Rv0518-like"/>
</dbReference>
<evidence type="ECO:0000256" key="1">
    <source>
        <dbReference type="SAM" id="SignalP"/>
    </source>
</evidence>
<dbReference type="GO" id="GO:0016788">
    <property type="term" value="F:hydrolase activity, acting on ester bonds"/>
    <property type="evidence" value="ECO:0007669"/>
    <property type="project" value="UniProtKB-ARBA"/>
</dbReference>
<reference evidence="3 4" key="1">
    <citation type="submission" date="2018-08" db="EMBL/GenBank/DDBJ databases">
        <title>Genomic Encyclopedia of Type Strains, Phase IV (KMG-IV): sequencing the most valuable type-strain genomes for metagenomic binning, comparative biology and taxonomic classification.</title>
        <authorList>
            <person name="Goeker M."/>
        </authorList>
    </citation>
    <scope>NUCLEOTIDE SEQUENCE [LARGE SCALE GENOMIC DNA]</scope>
    <source>
        <strain evidence="3 4">DSM 25527</strain>
    </source>
</reference>
<feature type="chain" id="PRO_5017475704" evidence="1">
    <location>
        <begin position="24"/>
        <end position="412"/>
    </location>
</feature>
<protein>
    <submittedName>
        <fullName evidence="3">Lysophospholipase L1-like esterase</fullName>
    </submittedName>
</protein>
<organism evidence="3 4">
    <name type="scientific">Hephaestia caeni</name>
    <dbReference type="NCBI Taxonomy" id="645617"/>
    <lineage>
        <taxon>Bacteria</taxon>
        <taxon>Pseudomonadati</taxon>
        <taxon>Pseudomonadota</taxon>
        <taxon>Alphaproteobacteria</taxon>
        <taxon>Sphingomonadales</taxon>
        <taxon>Sphingomonadaceae</taxon>
        <taxon>Hephaestia</taxon>
    </lineage>
</organism>
<dbReference type="PANTHER" id="PTHR43784">
    <property type="entry name" value="GDSL-LIKE LIPASE/ACYLHYDROLASE, PUTATIVE (AFU_ORTHOLOGUE AFUA_2G00820)-RELATED"/>
    <property type="match status" value="1"/>
</dbReference>
<comment type="caution">
    <text evidence="3">The sequence shown here is derived from an EMBL/GenBank/DDBJ whole genome shotgun (WGS) entry which is preliminary data.</text>
</comment>
<evidence type="ECO:0000313" key="3">
    <source>
        <dbReference type="EMBL" id="RIA43767.1"/>
    </source>
</evidence>
<dbReference type="InterPro" id="IPR013830">
    <property type="entry name" value="SGNH_hydro"/>
</dbReference>
<dbReference type="Proteomes" id="UP000266568">
    <property type="component" value="Unassembled WGS sequence"/>
</dbReference>
<dbReference type="AlphaFoldDB" id="A0A397P9A7"/>
<feature type="domain" description="SGNH hydrolase-type esterase" evidence="2">
    <location>
        <begin position="199"/>
        <end position="389"/>
    </location>
</feature>
<dbReference type="SUPFAM" id="SSF52266">
    <property type="entry name" value="SGNH hydrolase"/>
    <property type="match status" value="1"/>
</dbReference>
<name>A0A397P9A7_9SPHN</name>
<dbReference type="RefSeq" id="WP_245968342.1">
    <property type="nucleotide sequence ID" value="NZ_QXDC01000003.1"/>
</dbReference>
<keyword evidence="4" id="KW-1185">Reference proteome</keyword>
<dbReference type="CDD" id="cd01830">
    <property type="entry name" value="XynE_like"/>
    <property type="match status" value="1"/>
</dbReference>
<dbReference type="PANTHER" id="PTHR43784:SF2">
    <property type="entry name" value="GDSL-LIKE LIPASE_ACYLHYDROLASE, PUTATIVE (AFU_ORTHOLOGUE AFUA_2G00820)-RELATED"/>
    <property type="match status" value="1"/>
</dbReference>